<accession>A0A317FX14</accession>
<reference evidence="2 3" key="1">
    <citation type="submission" date="2017-09" db="EMBL/GenBank/DDBJ databases">
        <title>High-quality draft genome sequence of Butyrivibrio fibrisolvens INBov1, isolated from cow rumen.</title>
        <authorList>
            <person name="Rodriguez Hernaez J."/>
            <person name="Rivarola M."/>
            <person name="Paniego N."/>
            <person name="Cravero S."/>
            <person name="Ceron Cucchi M."/>
            <person name="Martinez M.C."/>
        </authorList>
    </citation>
    <scope>NUCLEOTIDE SEQUENCE [LARGE SCALE GENOMIC DNA]</scope>
    <source>
        <strain evidence="2 3">INBov1</strain>
    </source>
</reference>
<name>A0A317FX14_BUTFI</name>
<sequence length="75" mass="8661">MARRKATIDDKIAQAESVVIKTKEKYDAALENLNRLIKKKRELEGKELMQAYEKSNRSLEEVLEFLSGSSEDDEE</sequence>
<dbReference type="Proteomes" id="UP000245488">
    <property type="component" value="Unassembled WGS sequence"/>
</dbReference>
<dbReference type="EMBL" id="NXNG01000006">
    <property type="protein sequence ID" value="PWT25656.1"/>
    <property type="molecule type" value="Genomic_DNA"/>
</dbReference>
<feature type="coiled-coil region" evidence="1">
    <location>
        <begin position="19"/>
        <end position="46"/>
    </location>
</feature>
<dbReference type="AlphaFoldDB" id="A0A317FX14"/>
<keyword evidence="1" id="KW-0175">Coiled coil</keyword>
<protein>
    <submittedName>
        <fullName evidence="2">ErpK protein</fullName>
    </submittedName>
</protein>
<gene>
    <name evidence="2" type="ORF">CPT75_01980</name>
</gene>
<evidence type="ECO:0000313" key="2">
    <source>
        <dbReference type="EMBL" id="PWT25656.1"/>
    </source>
</evidence>
<proteinExistence type="predicted"/>
<evidence type="ECO:0000256" key="1">
    <source>
        <dbReference type="SAM" id="Coils"/>
    </source>
</evidence>
<comment type="caution">
    <text evidence="2">The sequence shown here is derived from an EMBL/GenBank/DDBJ whole genome shotgun (WGS) entry which is preliminary data.</text>
</comment>
<dbReference type="RefSeq" id="WP_110074575.1">
    <property type="nucleotide sequence ID" value="NZ_CM009896.1"/>
</dbReference>
<organism evidence="2 3">
    <name type="scientific">Butyrivibrio fibrisolvens</name>
    <dbReference type="NCBI Taxonomy" id="831"/>
    <lineage>
        <taxon>Bacteria</taxon>
        <taxon>Bacillati</taxon>
        <taxon>Bacillota</taxon>
        <taxon>Clostridia</taxon>
        <taxon>Lachnospirales</taxon>
        <taxon>Lachnospiraceae</taxon>
        <taxon>Butyrivibrio</taxon>
    </lineage>
</organism>
<evidence type="ECO:0000313" key="3">
    <source>
        <dbReference type="Proteomes" id="UP000245488"/>
    </source>
</evidence>
<keyword evidence="3" id="KW-1185">Reference proteome</keyword>